<dbReference type="Pfam" id="PF04072">
    <property type="entry name" value="LCM"/>
    <property type="match status" value="1"/>
</dbReference>
<evidence type="ECO:0000256" key="5">
    <source>
        <dbReference type="ARBA" id="ARBA00022603"/>
    </source>
</evidence>
<evidence type="ECO:0000256" key="2">
    <source>
        <dbReference type="ARBA" id="ARBA00003455"/>
    </source>
</evidence>
<proteinExistence type="inferred from homology"/>
<evidence type="ECO:0000256" key="1">
    <source>
        <dbReference type="ARBA" id="ARBA00000724"/>
    </source>
</evidence>
<name>A0A9L0IEL1_EQUAS</name>
<dbReference type="InterPro" id="IPR029063">
    <property type="entry name" value="SAM-dependent_MTases_sf"/>
</dbReference>
<reference evidence="9" key="2">
    <citation type="submission" date="2025-08" db="UniProtKB">
        <authorList>
            <consortium name="Ensembl"/>
        </authorList>
    </citation>
    <scope>IDENTIFICATION</scope>
</reference>
<accession>A0A9L0IEL1</accession>
<dbReference type="Ensembl" id="ENSEAST00005052321.1">
    <property type="protein sequence ID" value="ENSEASP00005035488.1"/>
    <property type="gene ID" value="ENSEASG00005028851.1"/>
</dbReference>
<dbReference type="PANTHER" id="PTHR13600:SF33">
    <property type="entry name" value="LEUCINE CARBOXYL METHYLTRANSFERASE 1"/>
    <property type="match status" value="1"/>
</dbReference>
<dbReference type="InterPro" id="IPR007213">
    <property type="entry name" value="Ppm1/Ppm2/Tcmp"/>
</dbReference>
<dbReference type="GeneTree" id="ENSGT00940000156372"/>
<protein>
    <recommendedName>
        <fullName evidence="4">[phosphatase 2A protein]-leucine-carboxy methyltransferase</fullName>
        <ecNumber evidence="4">2.1.1.233</ecNumber>
    </recommendedName>
    <alternativeName>
        <fullName evidence="8">[Phosphatase 2A protein]-leucine-carboxy methyltransferase 1</fullName>
    </alternativeName>
</protein>
<dbReference type="AlphaFoldDB" id="A0A9L0IEL1"/>
<evidence type="ECO:0000313" key="10">
    <source>
        <dbReference type="Proteomes" id="UP000694387"/>
    </source>
</evidence>
<dbReference type="Gene3D" id="3.40.50.150">
    <property type="entry name" value="Vaccinia Virus protein VP39"/>
    <property type="match status" value="1"/>
</dbReference>
<keyword evidence="5" id="KW-0489">Methyltransferase</keyword>
<keyword evidence="6" id="KW-0808">Transferase</keyword>
<dbReference type="GO" id="GO:0032259">
    <property type="term" value="P:methylation"/>
    <property type="evidence" value="ECO:0007669"/>
    <property type="project" value="UniProtKB-KW"/>
</dbReference>
<organism evidence="9 10">
    <name type="scientific">Equus asinus</name>
    <name type="common">Donkey</name>
    <name type="synonym">Equus africanus asinus</name>
    <dbReference type="NCBI Taxonomy" id="9793"/>
    <lineage>
        <taxon>Eukaryota</taxon>
        <taxon>Metazoa</taxon>
        <taxon>Chordata</taxon>
        <taxon>Craniata</taxon>
        <taxon>Vertebrata</taxon>
        <taxon>Euteleostomi</taxon>
        <taxon>Mammalia</taxon>
        <taxon>Eutheria</taxon>
        <taxon>Laurasiatheria</taxon>
        <taxon>Perissodactyla</taxon>
        <taxon>Equidae</taxon>
        <taxon>Equus</taxon>
    </lineage>
</organism>
<comment type="function">
    <text evidence="2">Methylates the carboxyl group of the C-terminal leucine residue of protein phosphatase 2A catalytic subunits to form alpha-leucine ester residues.</text>
</comment>
<dbReference type="SUPFAM" id="SSF53335">
    <property type="entry name" value="S-adenosyl-L-methionine-dependent methyltransferases"/>
    <property type="match status" value="1"/>
</dbReference>
<evidence type="ECO:0000256" key="4">
    <source>
        <dbReference type="ARBA" id="ARBA00012834"/>
    </source>
</evidence>
<reference evidence="9" key="3">
    <citation type="submission" date="2025-09" db="UniProtKB">
        <authorList>
            <consortium name="Ensembl"/>
        </authorList>
    </citation>
    <scope>IDENTIFICATION</scope>
</reference>
<dbReference type="GO" id="GO:0005829">
    <property type="term" value="C:cytosol"/>
    <property type="evidence" value="ECO:0007669"/>
    <property type="project" value="TreeGrafter"/>
</dbReference>
<keyword evidence="7" id="KW-0949">S-adenosyl-L-methionine</keyword>
<dbReference type="GO" id="GO:0018423">
    <property type="term" value="F:protein C-terminal leucine carboxyl O-methyltransferase activity"/>
    <property type="evidence" value="ECO:0007669"/>
    <property type="project" value="UniProtKB-EC"/>
</dbReference>
<dbReference type="EC" id="2.1.1.233" evidence="4"/>
<evidence type="ECO:0000256" key="6">
    <source>
        <dbReference type="ARBA" id="ARBA00022679"/>
    </source>
</evidence>
<sequence>FSSGSLTWLLGTWPEPVLYSSASFFIPFRFAVSIGYWHDPYIQHFVRLSKERKAPEINRGYFARVHGIRQLIKAFLQKIECQCQIINLGAGMDTAFWTLKILVHTHYTDFLTLSNWSQAASCYILRPECLLLLPTPSQWTLPQFWLPITSCLGDYSNLLIFLRHLFLILRPK</sequence>
<evidence type="ECO:0000256" key="7">
    <source>
        <dbReference type="ARBA" id="ARBA00022691"/>
    </source>
</evidence>
<evidence type="ECO:0000256" key="3">
    <source>
        <dbReference type="ARBA" id="ARBA00010703"/>
    </source>
</evidence>
<evidence type="ECO:0000256" key="8">
    <source>
        <dbReference type="ARBA" id="ARBA00032526"/>
    </source>
</evidence>
<comment type="similarity">
    <text evidence="3">Belongs to the methyltransferase superfamily. LCMT family.</text>
</comment>
<dbReference type="InterPro" id="IPR016651">
    <property type="entry name" value="LCMT1"/>
</dbReference>
<dbReference type="PANTHER" id="PTHR13600">
    <property type="entry name" value="LEUCINE CARBOXYL METHYLTRANSFERASE"/>
    <property type="match status" value="1"/>
</dbReference>
<reference evidence="9 10" key="1">
    <citation type="journal article" date="2020" name="Nat. Commun.">
        <title>Donkey genomes provide new insights into domestication and selection for coat color.</title>
        <authorList>
            <person name="Wang"/>
            <person name="C."/>
            <person name="Li"/>
            <person name="H."/>
            <person name="Guo"/>
            <person name="Y."/>
            <person name="Huang"/>
            <person name="J."/>
            <person name="Sun"/>
            <person name="Y."/>
            <person name="Min"/>
            <person name="J."/>
            <person name="Wang"/>
            <person name="J."/>
            <person name="Fang"/>
            <person name="X."/>
            <person name="Zhao"/>
            <person name="Z."/>
            <person name="Wang"/>
            <person name="S."/>
            <person name="Zhang"/>
            <person name="Y."/>
            <person name="Liu"/>
            <person name="Q."/>
            <person name="Jiang"/>
            <person name="Q."/>
            <person name="Wang"/>
            <person name="X."/>
            <person name="Guo"/>
            <person name="Y."/>
            <person name="Yang"/>
            <person name="C."/>
            <person name="Wang"/>
            <person name="Y."/>
            <person name="Tian"/>
            <person name="F."/>
            <person name="Zhuang"/>
            <person name="G."/>
            <person name="Fan"/>
            <person name="Y."/>
            <person name="Gao"/>
            <person name="Q."/>
            <person name="Li"/>
            <person name="Y."/>
            <person name="Ju"/>
            <person name="Z."/>
            <person name="Li"/>
            <person name="J."/>
            <person name="Li"/>
            <person name="R."/>
            <person name="Hou"/>
            <person name="M."/>
            <person name="Yang"/>
            <person name="G."/>
            <person name="Liu"/>
            <person name="G."/>
            <person name="Liu"/>
            <person name="W."/>
            <person name="Guo"/>
            <person name="J."/>
            <person name="Pan"/>
            <person name="S."/>
            <person name="Fan"/>
            <person name="G."/>
            <person name="Zhang"/>
            <person name="W."/>
            <person name="Zhang"/>
            <person name="R."/>
            <person name="Yu"/>
            <person name="J."/>
            <person name="Zhang"/>
            <person name="X."/>
            <person name="Yin"/>
            <person name="Q."/>
            <person name="Ji"/>
            <person name="C."/>
            <person name="Jin"/>
            <person name="Y."/>
            <person name="Yue"/>
            <person name="G."/>
            <person name="Liu"/>
            <person name="M."/>
            <person name="Xu"/>
            <person name="J."/>
            <person name="Liu"/>
            <person name="S."/>
            <person name="Jordana"/>
            <person name="J."/>
            <person name="Noce"/>
            <person name="A."/>
            <person name="Amills"/>
            <person name="M."/>
            <person name="Wu"/>
            <person name="D.D."/>
            <person name="Li"/>
            <person name="S."/>
            <person name="Zhou"/>
            <person name="X. and Zhong"/>
            <person name="J."/>
        </authorList>
    </citation>
    <scope>NUCLEOTIDE SEQUENCE [LARGE SCALE GENOMIC DNA]</scope>
</reference>
<dbReference type="Proteomes" id="UP000694387">
    <property type="component" value="Chromosome 13"/>
</dbReference>
<keyword evidence="10" id="KW-1185">Reference proteome</keyword>
<comment type="catalytic activity">
    <reaction evidence="1">
        <text>[phosphatase 2A protein]-C-terminal L-leucine + S-adenosyl-L-methionine = [phosphatase 2A protein]-C-terminal L-leucine methyl ester + S-adenosyl-L-homocysteine</text>
        <dbReference type="Rhea" id="RHEA:48544"/>
        <dbReference type="Rhea" id="RHEA-COMP:12134"/>
        <dbReference type="Rhea" id="RHEA-COMP:12135"/>
        <dbReference type="ChEBI" id="CHEBI:57856"/>
        <dbReference type="ChEBI" id="CHEBI:59789"/>
        <dbReference type="ChEBI" id="CHEBI:90516"/>
        <dbReference type="ChEBI" id="CHEBI:90517"/>
        <dbReference type="EC" id="2.1.1.233"/>
    </reaction>
</comment>
<evidence type="ECO:0000313" key="9">
    <source>
        <dbReference type="Ensembl" id="ENSEASP00005035488.1"/>
    </source>
</evidence>